<comment type="caution">
    <text evidence="2">The sequence shown here is derived from an EMBL/GenBank/DDBJ whole genome shotgun (WGS) entry which is preliminary data.</text>
</comment>
<evidence type="ECO:0000313" key="3">
    <source>
        <dbReference type="Proteomes" id="UP000015462"/>
    </source>
</evidence>
<evidence type="ECO:0000256" key="1">
    <source>
        <dbReference type="SAM" id="Phobius"/>
    </source>
</evidence>
<dbReference type="EMBL" id="ASHL01000002">
    <property type="protein sequence ID" value="EPD13549.1"/>
    <property type="molecule type" value="Genomic_DNA"/>
</dbReference>
<dbReference type="RefSeq" id="WP_016389976.1">
    <property type="nucleotide sequence ID" value="NZ_FQZJ01000001.1"/>
</dbReference>
<dbReference type="Proteomes" id="UP000015462">
    <property type="component" value="Unassembled WGS sequence"/>
</dbReference>
<proteinExistence type="predicted"/>
<gene>
    <name evidence="2" type="ORF">L196_03411</name>
</gene>
<evidence type="ECO:0000313" key="2">
    <source>
        <dbReference type="EMBL" id="EPD13549.1"/>
    </source>
</evidence>
<dbReference type="AlphaFoldDB" id="A0AB33Z2X0"/>
<feature type="transmembrane region" description="Helical" evidence="1">
    <location>
        <begin position="33"/>
        <end position="54"/>
    </location>
</feature>
<protein>
    <recommendedName>
        <fullName evidence="4">Flagellar biosynthetic protein FliP</fullName>
    </recommendedName>
</protein>
<evidence type="ECO:0008006" key="4">
    <source>
        <dbReference type="Google" id="ProtNLM"/>
    </source>
</evidence>
<accession>A0AB33Z2X0</accession>
<keyword evidence="1" id="KW-0812">Transmembrane</keyword>
<reference evidence="2 3" key="1">
    <citation type="journal article" date="2013" name="Genome Announc.">
        <title>Genome Sequence of the Pyrene- and Fluoranthene-Degrading Bacterium Cycloclasticus sp. Strain PY97M.</title>
        <authorList>
            <person name="Cui Z."/>
            <person name="Xu G."/>
            <person name="Li Q."/>
            <person name="Gao W."/>
            <person name="Zheng L."/>
        </authorList>
    </citation>
    <scope>NUCLEOTIDE SEQUENCE [LARGE SCALE GENOMIC DNA]</scope>
    <source>
        <strain evidence="2 3">PY97M</strain>
    </source>
</reference>
<organism evidence="2 3">
    <name type="scientific">Cycloclasticus pugetii</name>
    <dbReference type="NCBI Taxonomy" id="34068"/>
    <lineage>
        <taxon>Bacteria</taxon>
        <taxon>Pseudomonadati</taxon>
        <taxon>Pseudomonadota</taxon>
        <taxon>Gammaproteobacteria</taxon>
        <taxon>Thiotrichales</taxon>
        <taxon>Piscirickettsiaceae</taxon>
        <taxon>Cycloclasticus</taxon>
    </lineage>
</organism>
<keyword evidence="1" id="KW-0472">Membrane</keyword>
<name>A0AB33Z2X0_9GAMM</name>
<keyword evidence="1" id="KW-1133">Transmembrane helix</keyword>
<keyword evidence="3" id="KW-1185">Reference proteome</keyword>
<sequence>MGPEPLAKVSIVDIKIPFLSMVILLVKLSIAAIPAFIIMSIVGSILFAMFGTVMHTGMNF</sequence>